<proteinExistence type="predicted"/>
<sequence length="66" mass="7447">MSSLLGLNYYDDEDDEPHSDKEGVTTKQHNNVAGVTLSTKIFRLKTKVKIKKKQEETLGLVELSLL</sequence>
<evidence type="ECO:0000313" key="2">
    <source>
        <dbReference type="EMBL" id="CAG8791453.1"/>
    </source>
</evidence>
<evidence type="ECO:0000256" key="1">
    <source>
        <dbReference type="SAM" id="MobiDB-lite"/>
    </source>
</evidence>
<keyword evidence="3" id="KW-1185">Reference proteome</keyword>
<feature type="region of interest" description="Disordered" evidence="1">
    <location>
        <begin position="1"/>
        <end position="29"/>
    </location>
</feature>
<gene>
    <name evidence="2" type="ORF">AMORRO_LOCUS18181</name>
</gene>
<protein>
    <submittedName>
        <fullName evidence="2">11171_t:CDS:1</fullName>
    </submittedName>
</protein>
<organism evidence="2 3">
    <name type="scientific">Acaulospora morrowiae</name>
    <dbReference type="NCBI Taxonomy" id="94023"/>
    <lineage>
        <taxon>Eukaryota</taxon>
        <taxon>Fungi</taxon>
        <taxon>Fungi incertae sedis</taxon>
        <taxon>Mucoromycota</taxon>
        <taxon>Glomeromycotina</taxon>
        <taxon>Glomeromycetes</taxon>
        <taxon>Diversisporales</taxon>
        <taxon>Acaulosporaceae</taxon>
        <taxon>Acaulospora</taxon>
    </lineage>
</organism>
<evidence type="ECO:0000313" key="3">
    <source>
        <dbReference type="Proteomes" id="UP000789342"/>
    </source>
</evidence>
<reference evidence="2" key="1">
    <citation type="submission" date="2021-06" db="EMBL/GenBank/DDBJ databases">
        <authorList>
            <person name="Kallberg Y."/>
            <person name="Tangrot J."/>
            <person name="Rosling A."/>
        </authorList>
    </citation>
    <scope>NUCLEOTIDE SEQUENCE</scope>
    <source>
        <strain evidence="2">CL551</strain>
    </source>
</reference>
<dbReference type="Proteomes" id="UP000789342">
    <property type="component" value="Unassembled WGS sequence"/>
</dbReference>
<accession>A0A9N9P4Z1</accession>
<dbReference type="EMBL" id="CAJVPV010061965">
    <property type="protein sequence ID" value="CAG8791453.1"/>
    <property type="molecule type" value="Genomic_DNA"/>
</dbReference>
<feature type="non-terminal residue" evidence="2">
    <location>
        <position position="66"/>
    </location>
</feature>
<name>A0A9N9P4Z1_9GLOM</name>
<comment type="caution">
    <text evidence="2">The sequence shown here is derived from an EMBL/GenBank/DDBJ whole genome shotgun (WGS) entry which is preliminary data.</text>
</comment>
<dbReference type="AlphaFoldDB" id="A0A9N9P4Z1"/>